<evidence type="ECO:0000313" key="4">
    <source>
        <dbReference type="Proteomes" id="UP000800093"/>
    </source>
</evidence>
<comment type="similarity">
    <text evidence="1">Belongs to the HIBADH-related family. NP60 subfamily.</text>
</comment>
<sequence length="303" mass="32305">MALQFAFVGIGPMGEGMSENLIAKGNLEKPLIMWNRTKERATAHSAKVGHSTVADTLHEVVTKADVIWSCLQDEAAITEAMNEMLNYDVKGKLFVDSSTISPKATNEMATRIISAGAEFVALPVFGEPPMAKLGLLTMIPAGDPGSVSRIMPYLSGVVGRGVVDLSGEEPGKASLLKFIGNVAIFTSMEAVAEMNVFAEKTNLGAHNIQKLLEGLMPVSPHVAYVKHMLSGEYWKGKPGIEVSKALVLTSQVLNVAKANDVSLKSYEVAVKHLEDVQAHSGPSASILGIYGAVREESGLPFEN</sequence>
<dbReference type="InterPro" id="IPR006115">
    <property type="entry name" value="6PGDH_NADP-bd"/>
</dbReference>
<dbReference type="InterPro" id="IPR051265">
    <property type="entry name" value="HIBADH-related_NP60_sf"/>
</dbReference>
<dbReference type="InterPro" id="IPR036291">
    <property type="entry name" value="NAD(P)-bd_dom_sf"/>
</dbReference>
<dbReference type="Pfam" id="PF03446">
    <property type="entry name" value="NAD_binding_2"/>
    <property type="match status" value="1"/>
</dbReference>
<dbReference type="PANTHER" id="PTHR43580">
    <property type="entry name" value="OXIDOREDUCTASE GLYR1-RELATED"/>
    <property type="match status" value="1"/>
</dbReference>
<comment type="caution">
    <text evidence="3">The sequence shown here is derived from an EMBL/GenBank/DDBJ whole genome shotgun (WGS) entry which is preliminary data.</text>
</comment>
<organism evidence="3 4">
    <name type="scientific">Lojkania enalia</name>
    <dbReference type="NCBI Taxonomy" id="147567"/>
    <lineage>
        <taxon>Eukaryota</taxon>
        <taxon>Fungi</taxon>
        <taxon>Dikarya</taxon>
        <taxon>Ascomycota</taxon>
        <taxon>Pezizomycotina</taxon>
        <taxon>Dothideomycetes</taxon>
        <taxon>Pleosporomycetidae</taxon>
        <taxon>Pleosporales</taxon>
        <taxon>Pleosporales incertae sedis</taxon>
        <taxon>Lojkania</taxon>
    </lineage>
</organism>
<name>A0A9P4KC36_9PLEO</name>
<gene>
    <name evidence="3" type="ORF">CC78DRAFT_531625</name>
</gene>
<keyword evidence="4" id="KW-1185">Reference proteome</keyword>
<dbReference type="AlphaFoldDB" id="A0A9P4KC36"/>
<evidence type="ECO:0000256" key="1">
    <source>
        <dbReference type="ARBA" id="ARBA00007598"/>
    </source>
</evidence>
<dbReference type="EMBL" id="ML986598">
    <property type="protein sequence ID" value="KAF2266512.1"/>
    <property type="molecule type" value="Genomic_DNA"/>
</dbReference>
<dbReference type="Gene3D" id="1.10.1040.10">
    <property type="entry name" value="N-(1-d-carboxylethyl)-l-norvaline Dehydrogenase, domain 2"/>
    <property type="match status" value="1"/>
</dbReference>
<evidence type="ECO:0000313" key="3">
    <source>
        <dbReference type="EMBL" id="KAF2266512.1"/>
    </source>
</evidence>
<dbReference type="PANTHER" id="PTHR43580:SF3">
    <property type="entry name" value="6-PHOSPHOGLUCONATE DEHYDROGENASE FAMILY PROTEIN (AFU_ORTHOLOGUE AFUA_2G11600)"/>
    <property type="match status" value="1"/>
</dbReference>
<dbReference type="InterPro" id="IPR008927">
    <property type="entry name" value="6-PGluconate_DH-like_C_sf"/>
</dbReference>
<proteinExistence type="inferred from homology"/>
<dbReference type="SUPFAM" id="SSF48179">
    <property type="entry name" value="6-phosphogluconate dehydrogenase C-terminal domain-like"/>
    <property type="match status" value="1"/>
</dbReference>
<dbReference type="OrthoDB" id="435038at2759"/>
<dbReference type="SUPFAM" id="SSF51735">
    <property type="entry name" value="NAD(P)-binding Rossmann-fold domains"/>
    <property type="match status" value="1"/>
</dbReference>
<dbReference type="Gene3D" id="3.40.50.720">
    <property type="entry name" value="NAD(P)-binding Rossmann-like Domain"/>
    <property type="match status" value="1"/>
</dbReference>
<dbReference type="Proteomes" id="UP000800093">
    <property type="component" value="Unassembled WGS sequence"/>
</dbReference>
<accession>A0A9P4KC36</accession>
<evidence type="ECO:0000259" key="2">
    <source>
        <dbReference type="Pfam" id="PF03446"/>
    </source>
</evidence>
<feature type="domain" description="6-phosphogluconate dehydrogenase NADP-binding" evidence="2">
    <location>
        <begin position="5"/>
        <end position="155"/>
    </location>
</feature>
<protein>
    <submittedName>
        <fullName evidence="3">6-phosphogluconate dehydrogenase-like protein</fullName>
    </submittedName>
</protein>
<dbReference type="GO" id="GO:0050661">
    <property type="term" value="F:NADP binding"/>
    <property type="evidence" value="ECO:0007669"/>
    <property type="project" value="InterPro"/>
</dbReference>
<dbReference type="InterPro" id="IPR013328">
    <property type="entry name" value="6PGD_dom2"/>
</dbReference>
<reference evidence="4" key="1">
    <citation type="journal article" date="2020" name="Stud. Mycol.">
        <title>101 Dothideomycetes genomes: A test case for predicting lifestyles and emergence of pathogens.</title>
        <authorList>
            <person name="Haridas S."/>
            <person name="Albert R."/>
            <person name="Binder M."/>
            <person name="Bloem J."/>
            <person name="LaButti K."/>
            <person name="Salamov A."/>
            <person name="Andreopoulos B."/>
            <person name="Baker S."/>
            <person name="Barry K."/>
            <person name="Bills G."/>
            <person name="Bluhm B."/>
            <person name="Cannon C."/>
            <person name="Castanera R."/>
            <person name="Culley D."/>
            <person name="Daum C."/>
            <person name="Ezra D."/>
            <person name="Gonzalez J."/>
            <person name="Henrissat B."/>
            <person name="Kuo A."/>
            <person name="Liang C."/>
            <person name="Lipzen A."/>
            <person name="Lutzoni F."/>
            <person name="Magnuson J."/>
            <person name="Mondo S."/>
            <person name="Nolan M."/>
            <person name="Ohm R."/>
            <person name="Pangilinan J."/>
            <person name="Park H.-J."/>
            <person name="Ramirez L."/>
            <person name="Alfaro M."/>
            <person name="Sun H."/>
            <person name="Tritt A."/>
            <person name="Yoshinaga Y."/>
            <person name="Zwiers L.-H."/>
            <person name="Turgeon B."/>
            <person name="Goodwin S."/>
            <person name="Spatafora J."/>
            <person name="Crous P."/>
            <person name="Grigoriev I."/>
        </authorList>
    </citation>
    <scope>NUCLEOTIDE SEQUENCE [LARGE SCALE GENOMIC DNA]</scope>
    <source>
        <strain evidence="4">CBS 304.66</strain>
    </source>
</reference>